<dbReference type="EMBL" id="CP017704">
    <property type="protein sequence ID" value="ASS92584.1"/>
    <property type="molecule type" value="Genomic_DNA"/>
</dbReference>
<evidence type="ECO:0000313" key="2">
    <source>
        <dbReference type="Proteomes" id="UP000214618"/>
    </source>
</evidence>
<gene>
    <name evidence="1" type="ORF">BS1321_00480</name>
</gene>
<accession>A0A223EBF9</accession>
<proteinExistence type="predicted"/>
<reference evidence="1 2" key="1">
    <citation type="submission" date="2016-10" db="EMBL/GenBank/DDBJ databases">
        <title>The whole genome sequencing and assembly of Bacillus simplex DSM 1321 strain.</title>
        <authorList>
            <person name="Park M.-K."/>
            <person name="Lee Y.-J."/>
            <person name="Yi H."/>
            <person name="Bahn Y.-S."/>
            <person name="Kim J.F."/>
            <person name="Lee D.-W."/>
        </authorList>
    </citation>
    <scope>NUCLEOTIDE SEQUENCE [LARGE SCALE GENOMIC DNA]</scope>
    <source>
        <strain evidence="1 2">DSM 1321</strain>
    </source>
</reference>
<dbReference type="AlphaFoldDB" id="A0A223EBF9"/>
<evidence type="ECO:0000313" key="1">
    <source>
        <dbReference type="EMBL" id="ASS92584.1"/>
    </source>
</evidence>
<dbReference type="Proteomes" id="UP000214618">
    <property type="component" value="Chromosome"/>
</dbReference>
<name>A0A223EBF9_9BACI</name>
<sequence>MPQVLPSGYRSFSFSLSNLNQMDILSSISVPMLSAGSRDVTDAKDNRFATIEVCIKNIHQMNFQKKMYIYCKFFFQGMKKALLNGL</sequence>
<organism evidence="1 2">
    <name type="scientific">Peribacillus simplex NBRC 15720 = DSM 1321</name>
    <dbReference type="NCBI Taxonomy" id="1349754"/>
    <lineage>
        <taxon>Bacteria</taxon>
        <taxon>Bacillati</taxon>
        <taxon>Bacillota</taxon>
        <taxon>Bacilli</taxon>
        <taxon>Bacillales</taxon>
        <taxon>Bacillaceae</taxon>
        <taxon>Peribacillus</taxon>
    </lineage>
</organism>
<protein>
    <submittedName>
        <fullName evidence="1">Uncharacterized protein</fullName>
    </submittedName>
</protein>